<keyword evidence="1" id="KW-0472">Membrane</keyword>
<accession>A0A0G0VF13</accession>
<evidence type="ECO:0000313" key="3">
    <source>
        <dbReference type="Proteomes" id="UP000034664"/>
    </source>
</evidence>
<name>A0A0G0VF13_9BACT</name>
<keyword evidence="1" id="KW-1133">Transmembrane helix</keyword>
<dbReference type="Proteomes" id="UP000034664">
    <property type="component" value="Unassembled WGS sequence"/>
</dbReference>
<evidence type="ECO:0008006" key="4">
    <source>
        <dbReference type="Google" id="ProtNLM"/>
    </source>
</evidence>
<dbReference type="AlphaFoldDB" id="A0A0G0VF13"/>
<evidence type="ECO:0000313" key="2">
    <source>
        <dbReference type="EMBL" id="KKR70640.1"/>
    </source>
</evidence>
<feature type="transmembrane region" description="Helical" evidence="1">
    <location>
        <begin position="12"/>
        <end position="35"/>
    </location>
</feature>
<evidence type="ECO:0000256" key="1">
    <source>
        <dbReference type="SAM" id="Phobius"/>
    </source>
</evidence>
<organism evidence="2 3">
    <name type="scientific">Candidatus Roizmanbacteria bacterium GW2011_GWB1_40_7</name>
    <dbReference type="NCBI Taxonomy" id="1618482"/>
    <lineage>
        <taxon>Bacteria</taxon>
        <taxon>Candidatus Roizmaniibacteriota</taxon>
    </lineage>
</organism>
<comment type="caution">
    <text evidence="2">The sequence shown here is derived from an EMBL/GenBank/DDBJ whole genome shotgun (WGS) entry which is preliminary data.</text>
</comment>
<proteinExistence type="predicted"/>
<keyword evidence="1" id="KW-0812">Transmembrane</keyword>
<sequence length="129" mass="14128">MIEKNLNSSGQAVIVLVLVVAIVVLMFTHVTILSFSSIQTSDEYTSGEFIQMKAEGYLESAAIRYLRDSTYTGETLNEGAYSCTMEVQNIGGNDRDLTSTCSRGGRARTVGMQAIYNAGVFEFSAMEQR</sequence>
<protein>
    <recommendedName>
        <fullName evidence="4">Type 4 fimbrial biogenesis protein PilX N-terminal domain-containing protein</fullName>
    </recommendedName>
</protein>
<gene>
    <name evidence="2" type="ORF">UU14_C0046G0006</name>
</gene>
<reference evidence="2 3" key="1">
    <citation type="journal article" date="2015" name="Nature">
        <title>rRNA introns, odd ribosomes, and small enigmatic genomes across a large radiation of phyla.</title>
        <authorList>
            <person name="Brown C.T."/>
            <person name="Hug L.A."/>
            <person name="Thomas B.C."/>
            <person name="Sharon I."/>
            <person name="Castelle C.J."/>
            <person name="Singh A."/>
            <person name="Wilkins M.J."/>
            <person name="Williams K.H."/>
            <person name="Banfield J.F."/>
        </authorList>
    </citation>
    <scope>NUCLEOTIDE SEQUENCE [LARGE SCALE GENOMIC DNA]</scope>
</reference>
<dbReference type="EMBL" id="LBZM01000046">
    <property type="protein sequence ID" value="KKR70640.1"/>
    <property type="molecule type" value="Genomic_DNA"/>
</dbReference>